<dbReference type="EMBL" id="CAKKNE010000003">
    <property type="protein sequence ID" value="CAH0372746.1"/>
    <property type="molecule type" value="Genomic_DNA"/>
</dbReference>
<keyword evidence="2" id="KW-1185">Reference proteome</keyword>
<evidence type="ECO:0000313" key="2">
    <source>
        <dbReference type="Proteomes" id="UP000789595"/>
    </source>
</evidence>
<dbReference type="OrthoDB" id="48379at2759"/>
<gene>
    <name evidence="1" type="ORF">PECAL_3P27740</name>
</gene>
<name>A0A8J2X3C1_9STRA</name>
<dbReference type="Proteomes" id="UP000789595">
    <property type="component" value="Unassembled WGS sequence"/>
</dbReference>
<accession>A0A8J2X3C1</accession>
<reference evidence="1" key="1">
    <citation type="submission" date="2021-11" db="EMBL/GenBank/DDBJ databases">
        <authorList>
            <consortium name="Genoscope - CEA"/>
            <person name="William W."/>
        </authorList>
    </citation>
    <scope>NUCLEOTIDE SEQUENCE</scope>
</reference>
<proteinExistence type="predicted"/>
<organism evidence="1 2">
    <name type="scientific">Pelagomonas calceolata</name>
    <dbReference type="NCBI Taxonomy" id="35677"/>
    <lineage>
        <taxon>Eukaryota</taxon>
        <taxon>Sar</taxon>
        <taxon>Stramenopiles</taxon>
        <taxon>Ochrophyta</taxon>
        <taxon>Pelagophyceae</taxon>
        <taxon>Pelagomonadales</taxon>
        <taxon>Pelagomonadaceae</taxon>
        <taxon>Pelagomonas</taxon>
    </lineage>
</organism>
<dbReference type="AlphaFoldDB" id="A0A8J2X3C1"/>
<comment type="caution">
    <text evidence="1">The sequence shown here is derived from an EMBL/GenBank/DDBJ whole genome shotgun (WGS) entry which is preliminary data.</text>
</comment>
<sequence length="447" mass="50130">MNRKIQLGILSCALRGCAKESALAVSENDLLDPRQMAEYWRHSNACLTDAGDTTRCARDDWFALTPSLTSSSVARFSVSRVELVVAYCSASLKELALDMALIQADPYLKLKRVTIYSKCGVTVNELSEMARQTATPVRLIHLSNVGRCDHTYAHHLATHYDRFEDTDVIVFVKDSHIAHSRGRTKVSLAQLVRHATEHPVGFACGRYMFPKRRGLHFTNVAVWPDMMWMKMTAYKHAWDQHTRLREKEIQSGANASVMDDTTTVSFEAPDANLGRWILRLFVRALNEEELYVKANAPQFDLATLVRSPVARVCLGGVFAAKTVNVRSMPRALWNQLAQILSRGDNIEEGHFAERSWAMLLSPPPTEAEQSHVLCHHFWRGRAPHTRGIVSPHCNCLKRFSREMGKASTSSCNATKVNAFDHLEGGNRLNELVARISQIAAMSLSTVQ</sequence>
<evidence type="ECO:0000313" key="1">
    <source>
        <dbReference type="EMBL" id="CAH0372746.1"/>
    </source>
</evidence>
<protein>
    <submittedName>
        <fullName evidence="1">Uncharacterized protein</fullName>
    </submittedName>
</protein>